<keyword evidence="9" id="KW-0106">Calcium</keyword>
<sequence length="339" mass="38848">MMISYLFEFLLVLLLIIANTTLSAYIPQFSPSFGKQIMKENAWKNKLDSQLSSTEIQNLSQIKKFLSDFGYLKQDVEWFDNVLDNETISAIKTYQQNFNLKVTGNITIEVLKHMSFPRCGVPDLNLDNGFDTPNVAWPKGNKWFPKGKKNLSYGFLPGSEISLEMMIVLKNALTRWSKATKVISFTETKYDDADIKFGFYYFGNRTEDVIVGYTFIISQQNSKRKSGEICFDGSESWVLPNDDHIWSWQIDFETVAMHQIGHLLGLDHSFDEESVMYPTILPSQPIKVELTLSDNQNIQQLYTQFNPTSGYVRCFSFFGSSYGLSSSLLLGFVFAFLFN</sequence>
<dbReference type="InterPro" id="IPR024079">
    <property type="entry name" value="MetalloPept_cat_dom_sf"/>
</dbReference>
<comment type="cofactor">
    <cofactor evidence="9">
        <name>Ca(2+)</name>
        <dbReference type="ChEBI" id="CHEBI:29108"/>
    </cofactor>
    <text evidence="9">Can bind about 5 Ca(2+) ions per subunit.</text>
</comment>
<evidence type="ECO:0000256" key="1">
    <source>
        <dbReference type="ARBA" id="ARBA00009614"/>
    </source>
</evidence>
<dbReference type="eggNOG" id="KOG1565">
    <property type="taxonomic scope" value="Eukaryota"/>
</dbReference>
<feature type="domain" description="Peptidase metallopeptidase" evidence="12">
    <location>
        <begin position="139"/>
        <end position="304"/>
    </location>
</feature>
<feature type="chain" id="PRO_5010237193" evidence="11">
    <location>
        <begin position="24"/>
        <end position="339"/>
    </location>
</feature>
<dbReference type="AlphaFoldDB" id="A0A1S2Z597"/>
<dbReference type="GO" id="GO:0006508">
    <property type="term" value="P:proteolysis"/>
    <property type="evidence" value="ECO:0007669"/>
    <property type="project" value="UniProtKB-KW"/>
</dbReference>
<dbReference type="InterPro" id="IPR006026">
    <property type="entry name" value="Peptidase_Metallo"/>
</dbReference>
<evidence type="ECO:0000256" key="3">
    <source>
        <dbReference type="ARBA" id="ARBA00022723"/>
    </source>
</evidence>
<evidence type="ECO:0000256" key="4">
    <source>
        <dbReference type="ARBA" id="ARBA00022729"/>
    </source>
</evidence>
<keyword evidence="7" id="KW-0482">Metalloprotease</keyword>
<dbReference type="GO" id="GO:0008270">
    <property type="term" value="F:zinc ion binding"/>
    <property type="evidence" value="ECO:0007669"/>
    <property type="project" value="InterPro"/>
</dbReference>
<feature type="binding site" evidence="9">
    <location>
        <position position="212"/>
    </location>
    <ligand>
        <name>Ca(2+)</name>
        <dbReference type="ChEBI" id="CHEBI:29108"/>
        <label>3</label>
    </ligand>
</feature>
<dbReference type="FunFam" id="3.40.390.10:FF:000058">
    <property type="entry name" value="Metalloendoproteinase 5-MMP"/>
    <property type="match status" value="1"/>
</dbReference>
<proteinExistence type="inferred from homology"/>
<keyword evidence="4 11" id="KW-0732">Signal</keyword>
<keyword evidence="13" id="KW-1185">Reference proteome</keyword>
<feature type="binding site" evidence="9">
    <location>
        <position position="268"/>
    </location>
    <ligand>
        <name>Zn(2+)</name>
        <dbReference type="ChEBI" id="CHEBI:29105"/>
        <label>2</label>
        <note>catalytic</note>
    </ligand>
</feature>
<dbReference type="InterPro" id="IPR002477">
    <property type="entry name" value="Peptidoglycan-bd-like"/>
</dbReference>
<feature type="binding site" evidence="9">
    <location>
        <position position="232"/>
    </location>
    <ligand>
        <name>Ca(2+)</name>
        <dbReference type="ChEBI" id="CHEBI:29108"/>
        <label>3</label>
    </ligand>
</feature>
<evidence type="ECO:0000256" key="9">
    <source>
        <dbReference type="PIRSR" id="PIRSR621190-2"/>
    </source>
</evidence>
<dbReference type="KEGG" id="cam:101503496"/>
<dbReference type="GO" id="GO:0004222">
    <property type="term" value="F:metalloendopeptidase activity"/>
    <property type="evidence" value="ECO:0007669"/>
    <property type="project" value="InterPro"/>
</dbReference>
<evidence type="ECO:0000259" key="12">
    <source>
        <dbReference type="SMART" id="SM00235"/>
    </source>
</evidence>
<feature type="binding site" evidence="9">
    <location>
        <position position="235"/>
    </location>
    <ligand>
        <name>Ca(2+)</name>
        <dbReference type="ChEBI" id="CHEBI:29108"/>
        <label>3</label>
    </ligand>
</feature>
<keyword evidence="3 9" id="KW-0479">Metal-binding</keyword>
<dbReference type="GO" id="GO:0030198">
    <property type="term" value="P:extracellular matrix organization"/>
    <property type="evidence" value="ECO:0007669"/>
    <property type="project" value="TreeGrafter"/>
</dbReference>
<keyword evidence="10" id="KW-0472">Membrane</keyword>
<dbReference type="GO" id="GO:0030574">
    <property type="term" value="P:collagen catabolic process"/>
    <property type="evidence" value="ECO:0007669"/>
    <property type="project" value="TreeGrafter"/>
</dbReference>
<evidence type="ECO:0000313" key="14">
    <source>
        <dbReference type="RefSeq" id="XP_004515308.1"/>
    </source>
</evidence>
<dbReference type="Pfam" id="PF00413">
    <property type="entry name" value="Peptidase_M10"/>
    <property type="match status" value="1"/>
</dbReference>
<dbReference type="Gene3D" id="3.40.390.10">
    <property type="entry name" value="Collagenase (Catalytic Domain)"/>
    <property type="match status" value="1"/>
</dbReference>
<feature type="transmembrane region" description="Helical" evidence="10">
    <location>
        <begin position="315"/>
        <end position="338"/>
    </location>
</feature>
<dbReference type="RefSeq" id="XP_004515308.1">
    <property type="nucleotide sequence ID" value="XM_004515251.2"/>
</dbReference>
<dbReference type="InterPro" id="IPR021190">
    <property type="entry name" value="Pept_M10A"/>
</dbReference>
<dbReference type="SMART" id="SM00235">
    <property type="entry name" value="ZnMc"/>
    <property type="match status" value="1"/>
</dbReference>
<dbReference type="GO" id="GO:0031012">
    <property type="term" value="C:extracellular matrix"/>
    <property type="evidence" value="ECO:0007669"/>
    <property type="project" value="InterPro"/>
</dbReference>
<keyword evidence="10" id="KW-1133">Transmembrane helix</keyword>
<evidence type="ECO:0000313" key="13">
    <source>
        <dbReference type="Proteomes" id="UP000087171"/>
    </source>
</evidence>
<dbReference type="Proteomes" id="UP000087171">
    <property type="component" value="Unplaced"/>
</dbReference>
<evidence type="ECO:0000256" key="5">
    <source>
        <dbReference type="ARBA" id="ARBA00022801"/>
    </source>
</evidence>
<dbReference type="SUPFAM" id="SSF55486">
    <property type="entry name" value="Metalloproteases ('zincins'), catalytic domain"/>
    <property type="match status" value="1"/>
</dbReference>
<evidence type="ECO:0000256" key="7">
    <source>
        <dbReference type="ARBA" id="ARBA00023049"/>
    </source>
</evidence>
<feature type="binding site" evidence="9">
    <location>
        <position position="194"/>
    </location>
    <ligand>
        <name>Ca(2+)</name>
        <dbReference type="ChEBI" id="CHEBI:29108"/>
        <label>2</label>
    </ligand>
</feature>
<dbReference type="PaxDb" id="3827-XP_004515308.1"/>
<gene>
    <name evidence="14" type="primary">LOC101503496</name>
</gene>
<dbReference type="Pfam" id="PF01471">
    <property type="entry name" value="PG_binding_1"/>
    <property type="match status" value="1"/>
</dbReference>
<comment type="cofactor">
    <cofactor evidence="9">
        <name>Zn(2+)</name>
        <dbReference type="ChEBI" id="CHEBI:29105"/>
    </cofactor>
    <text evidence="9">Binds 2 Zn(2+) ions per subunit.</text>
</comment>
<keyword evidence="6 9" id="KW-0862">Zinc</keyword>
<feature type="binding site" evidence="9">
    <location>
        <position position="262"/>
    </location>
    <ligand>
        <name>Zn(2+)</name>
        <dbReference type="ChEBI" id="CHEBI:29105"/>
        <label>2</label>
        <note>catalytic</note>
    </ligand>
</feature>
<dbReference type="GeneID" id="101503496"/>
<organism evidence="13 14">
    <name type="scientific">Cicer arietinum</name>
    <name type="common">Chickpea</name>
    <name type="synonym">Garbanzo</name>
    <dbReference type="NCBI Taxonomy" id="3827"/>
    <lineage>
        <taxon>Eukaryota</taxon>
        <taxon>Viridiplantae</taxon>
        <taxon>Streptophyta</taxon>
        <taxon>Embryophyta</taxon>
        <taxon>Tracheophyta</taxon>
        <taxon>Spermatophyta</taxon>
        <taxon>Magnoliopsida</taxon>
        <taxon>eudicotyledons</taxon>
        <taxon>Gunneridae</taxon>
        <taxon>Pentapetalae</taxon>
        <taxon>rosids</taxon>
        <taxon>fabids</taxon>
        <taxon>Fabales</taxon>
        <taxon>Fabaceae</taxon>
        <taxon>Papilionoideae</taxon>
        <taxon>50 kb inversion clade</taxon>
        <taxon>NPAAA clade</taxon>
        <taxon>Hologalegina</taxon>
        <taxon>IRL clade</taxon>
        <taxon>Cicereae</taxon>
        <taxon>Cicer</taxon>
    </lineage>
</organism>
<name>A0A1S2Z597_CICAR</name>
<feature type="binding site" evidence="9">
    <location>
        <position position="235"/>
    </location>
    <ligand>
        <name>Ca(2+)</name>
        <dbReference type="ChEBI" id="CHEBI:29108"/>
        <label>1</label>
    </ligand>
</feature>
<evidence type="ECO:0000256" key="11">
    <source>
        <dbReference type="SAM" id="SignalP"/>
    </source>
</evidence>
<feature type="signal peptide" evidence="11">
    <location>
        <begin position="1"/>
        <end position="23"/>
    </location>
</feature>
<evidence type="ECO:0000256" key="2">
    <source>
        <dbReference type="ARBA" id="ARBA00022670"/>
    </source>
</evidence>
<evidence type="ECO:0000256" key="8">
    <source>
        <dbReference type="ARBA" id="ARBA00023145"/>
    </source>
</evidence>
<protein>
    <submittedName>
        <fullName evidence="14">Metalloendoproteinase 5-MMP-like</fullName>
    </submittedName>
</protein>
<keyword evidence="5" id="KW-0378">Hydrolase</keyword>
<evidence type="ECO:0000256" key="6">
    <source>
        <dbReference type="ARBA" id="ARBA00022833"/>
    </source>
</evidence>
<feature type="binding site" description="in inhibited form" evidence="9">
    <location>
        <position position="119"/>
    </location>
    <ligand>
        <name>Zn(2+)</name>
        <dbReference type="ChEBI" id="CHEBI:29105"/>
        <label>2</label>
        <note>catalytic</note>
    </ligand>
</feature>
<accession>A0A1S2Z597</accession>
<reference evidence="14" key="1">
    <citation type="submission" date="2025-08" db="UniProtKB">
        <authorList>
            <consortium name="RefSeq"/>
        </authorList>
    </citation>
    <scope>IDENTIFICATION</scope>
    <source>
        <tissue evidence="14">Etiolated seedlings</tissue>
    </source>
</reference>
<feature type="binding site" evidence="9">
    <location>
        <position position="258"/>
    </location>
    <ligand>
        <name>Zn(2+)</name>
        <dbReference type="ChEBI" id="CHEBI:29105"/>
        <label>2</label>
        <note>catalytic</note>
    </ligand>
</feature>
<dbReference type="OrthoDB" id="1428718at2759"/>
<dbReference type="PANTHER" id="PTHR10201:SF259">
    <property type="entry name" value="MATRIXIN PROTEIN"/>
    <property type="match status" value="1"/>
</dbReference>
<keyword evidence="10" id="KW-0812">Transmembrane</keyword>
<feature type="binding site" evidence="9">
    <location>
        <position position="276"/>
    </location>
    <ligand>
        <name>Zn(2+)</name>
        <dbReference type="ChEBI" id="CHEBI:29105"/>
        <label>2</label>
        <note>catalytic</note>
    </ligand>
</feature>
<keyword evidence="2" id="KW-0645">Protease</keyword>
<dbReference type="PRINTS" id="PR00138">
    <property type="entry name" value="MATRIXIN"/>
</dbReference>
<dbReference type="InterPro" id="IPR001818">
    <property type="entry name" value="Pept_M10_metallopeptidase"/>
</dbReference>
<dbReference type="InterPro" id="IPR021158">
    <property type="entry name" value="Pept_M10A_Zn_BS"/>
</dbReference>
<comment type="similarity">
    <text evidence="1">Belongs to the peptidase M10A family. Matrix metalloproteinases (MMPs) subfamily.</text>
</comment>
<dbReference type="PROSITE" id="PS00546">
    <property type="entry name" value="CYSTEINE_SWITCH"/>
    <property type="match status" value="1"/>
</dbReference>
<keyword evidence="8" id="KW-0865">Zymogen</keyword>
<dbReference type="PANTHER" id="PTHR10201">
    <property type="entry name" value="MATRIX METALLOPROTEINASE"/>
    <property type="match status" value="1"/>
</dbReference>
<evidence type="ECO:0000256" key="10">
    <source>
        <dbReference type="SAM" id="Phobius"/>
    </source>
</evidence>